<evidence type="ECO:0000313" key="1">
    <source>
        <dbReference type="Proteomes" id="UP000887569"/>
    </source>
</evidence>
<accession>A0A914ZQT5</accession>
<dbReference type="WBParaSite" id="PgB09_g097_t02">
    <property type="protein sequence ID" value="PgB09_g097_t02"/>
    <property type="gene ID" value="PgB09_g097"/>
</dbReference>
<dbReference type="AlphaFoldDB" id="A0A914ZQT5"/>
<dbReference type="Proteomes" id="UP000887569">
    <property type="component" value="Unplaced"/>
</dbReference>
<sequence length="34" mass="3844">GQHSKRKVAFMICGKNGIFESCRFATVRTRTRGT</sequence>
<reference evidence="2" key="1">
    <citation type="submission" date="2022-11" db="UniProtKB">
        <authorList>
            <consortium name="WormBaseParasite"/>
        </authorList>
    </citation>
    <scope>IDENTIFICATION</scope>
</reference>
<protein>
    <submittedName>
        <fullName evidence="2">Craniofacial development protein 1</fullName>
    </submittedName>
</protein>
<evidence type="ECO:0000313" key="2">
    <source>
        <dbReference type="WBParaSite" id="PgB09_g097_t02"/>
    </source>
</evidence>
<name>A0A914ZQT5_PARUN</name>
<proteinExistence type="predicted"/>
<keyword evidence="1" id="KW-1185">Reference proteome</keyword>
<organism evidence="1 2">
    <name type="scientific">Parascaris univalens</name>
    <name type="common">Nematode worm</name>
    <dbReference type="NCBI Taxonomy" id="6257"/>
    <lineage>
        <taxon>Eukaryota</taxon>
        <taxon>Metazoa</taxon>
        <taxon>Ecdysozoa</taxon>
        <taxon>Nematoda</taxon>
        <taxon>Chromadorea</taxon>
        <taxon>Rhabditida</taxon>
        <taxon>Spirurina</taxon>
        <taxon>Ascaridomorpha</taxon>
        <taxon>Ascaridoidea</taxon>
        <taxon>Ascarididae</taxon>
        <taxon>Parascaris</taxon>
    </lineage>
</organism>